<proteinExistence type="predicted"/>
<keyword evidence="1" id="KW-1133">Transmembrane helix</keyword>
<keyword evidence="3" id="KW-1185">Reference proteome</keyword>
<keyword evidence="1" id="KW-0812">Transmembrane</keyword>
<dbReference type="Proteomes" id="UP000031258">
    <property type="component" value="Unassembled WGS sequence"/>
</dbReference>
<dbReference type="AlphaFoldDB" id="A0A0C1MRK9"/>
<evidence type="ECO:0000313" key="2">
    <source>
        <dbReference type="EMBL" id="KIE04692.1"/>
    </source>
</evidence>
<organism evidence="2 3">
    <name type="scientific">Candidatus Jidaibacter acanthamoebae</name>
    <dbReference type="NCBI Taxonomy" id="86105"/>
    <lineage>
        <taxon>Bacteria</taxon>
        <taxon>Pseudomonadati</taxon>
        <taxon>Pseudomonadota</taxon>
        <taxon>Alphaproteobacteria</taxon>
        <taxon>Rickettsiales</taxon>
        <taxon>Candidatus Midichloriaceae</taxon>
        <taxon>Candidatus Jidaibacter</taxon>
    </lineage>
</organism>
<accession>A0A0C1MRK9</accession>
<protein>
    <submittedName>
        <fullName evidence="2">Uncharacterized protein</fullName>
    </submittedName>
</protein>
<keyword evidence="1" id="KW-0472">Membrane</keyword>
<gene>
    <name evidence="2" type="ORF">NF27_GJ00020</name>
</gene>
<reference evidence="2 3" key="1">
    <citation type="submission" date="2014-11" db="EMBL/GenBank/DDBJ databases">
        <title>A Rickettsiales Symbiont of Amoebae With Ancient Features.</title>
        <authorList>
            <person name="Schulz F."/>
            <person name="Martijn J."/>
            <person name="Wascher F."/>
            <person name="Kostanjsek R."/>
            <person name="Ettema T.J."/>
            <person name="Horn M."/>
        </authorList>
    </citation>
    <scope>NUCLEOTIDE SEQUENCE [LARGE SCALE GENOMIC DNA]</scope>
    <source>
        <strain evidence="2 3">UWC36</strain>
    </source>
</reference>
<feature type="transmembrane region" description="Helical" evidence="1">
    <location>
        <begin position="26"/>
        <end position="54"/>
    </location>
</feature>
<sequence length="90" mass="11005">MLNNINNTRIILIIFKNYNSYSQWLLAFQAFYCMFIYLSLIKSVIMLVYIFLLLNHMFRYKGKKFIWLKLSSQKGSFIREEDVVSYYLDY</sequence>
<name>A0A0C1MRK9_9RICK</name>
<evidence type="ECO:0000256" key="1">
    <source>
        <dbReference type="SAM" id="Phobius"/>
    </source>
</evidence>
<dbReference type="EMBL" id="JSWE01000157">
    <property type="protein sequence ID" value="KIE04692.1"/>
    <property type="molecule type" value="Genomic_DNA"/>
</dbReference>
<comment type="caution">
    <text evidence="2">The sequence shown here is derived from an EMBL/GenBank/DDBJ whole genome shotgun (WGS) entry which is preliminary data.</text>
</comment>
<evidence type="ECO:0000313" key="3">
    <source>
        <dbReference type="Proteomes" id="UP000031258"/>
    </source>
</evidence>